<dbReference type="CDD" id="cd09158">
    <property type="entry name" value="PLDc_EcCLS_like_2"/>
    <property type="match status" value="1"/>
</dbReference>
<dbReference type="GO" id="GO:0008808">
    <property type="term" value="F:cardiolipin synthase activity"/>
    <property type="evidence" value="ECO:0007669"/>
    <property type="project" value="UniProtKB-UniRule"/>
</dbReference>
<feature type="domain" description="PLD phosphodiesterase" evidence="14">
    <location>
        <begin position="224"/>
        <end position="251"/>
    </location>
</feature>
<comment type="subcellular location">
    <subcellularLocation>
        <location evidence="1">Cell membrane</location>
        <topology evidence="1">Multi-pass membrane protein</topology>
    </subcellularLocation>
</comment>
<proteinExistence type="inferred from homology"/>
<dbReference type="EC" id="2.7.8.-" evidence="12"/>
<keyword evidence="3" id="KW-0444">Lipid biosynthesis</keyword>
<keyword evidence="10" id="KW-0594">Phospholipid biosynthesis</keyword>
<evidence type="ECO:0000256" key="7">
    <source>
        <dbReference type="ARBA" id="ARBA00022989"/>
    </source>
</evidence>
<evidence type="ECO:0000256" key="5">
    <source>
        <dbReference type="ARBA" id="ARBA00022692"/>
    </source>
</evidence>
<keyword evidence="7 13" id="KW-1133">Transmembrane helix</keyword>
<dbReference type="NCBIfam" id="TIGR04265">
    <property type="entry name" value="bac_cardiolipin"/>
    <property type="match status" value="1"/>
</dbReference>
<dbReference type="PROSITE" id="PS50035">
    <property type="entry name" value="PLD"/>
    <property type="match status" value="2"/>
</dbReference>
<dbReference type="InterPro" id="IPR025202">
    <property type="entry name" value="PLD-like_dom"/>
</dbReference>
<dbReference type="HAMAP" id="MF_00190">
    <property type="entry name" value="Cardiolipin_synth_ClsA"/>
    <property type="match status" value="1"/>
</dbReference>
<dbReference type="GO" id="GO:0005886">
    <property type="term" value="C:plasma membrane"/>
    <property type="evidence" value="ECO:0007669"/>
    <property type="project" value="UniProtKB-SubCell"/>
</dbReference>
<dbReference type="PANTHER" id="PTHR21248:SF22">
    <property type="entry name" value="PHOSPHOLIPASE D"/>
    <property type="match status" value="1"/>
</dbReference>
<dbReference type="Pfam" id="PF13396">
    <property type="entry name" value="PLDc_N"/>
    <property type="match status" value="1"/>
</dbReference>
<dbReference type="InterPro" id="IPR022924">
    <property type="entry name" value="Cardiolipin_synthase"/>
</dbReference>
<keyword evidence="8" id="KW-0443">Lipid metabolism</keyword>
<sequence length="501" mass="56283">MDQDSLHWSVHIATIIIPVADLILRLGLSIRVIMRKRQYGVTLAWLVVILLLPFFGAITYLLFGENRIGETRAKRIKDSLDHYRKWLEALPAIAPVNWSELNSELKAIHHLANSLIGIPAMDGNHLELIEEPELIMRAIIKDIDAAQSTCHLQFYIWAEGGTADEVVAAVIRAAGRGVTCRILIDSIGSNDFLKGEKIQTLLAAGVQIEEELPAGFIKALFVRVDIRNHRKIVVIDGKIAYTGSQNMVDPKFFKQDSGLGHWIDIMVRIQGPVVEALAGTFISDWFLETDSQQVQFRSLDQDIRHIREIADITHQPLKGNVPVQFVPSGPGFSKDAIHSLLLTTIYASRKNITLTTPYFVPDESILTALQSAARRGVDVRIIVPEKNDSRLVHYASWARYEDLVSDGVSIKLFKGGLLHSKTITVDDEFALFGSVNLDMRSFWLNFEATLFIYNRDFTRELRAVQAGYEVQSQTLLPADFADRSIMQKFFENVSLIIGPLL</sequence>
<dbReference type="SMART" id="SM00155">
    <property type="entry name" value="PLDc"/>
    <property type="match status" value="2"/>
</dbReference>
<dbReference type="Gene3D" id="3.30.870.10">
    <property type="entry name" value="Endonuclease Chain A"/>
    <property type="match status" value="2"/>
</dbReference>
<feature type="domain" description="PLD phosphodiesterase" evidence="14">
    <location>
        <begin position="414"/>
        <end position="441"/>
    </location>
</feature>
<dbReference type="EMBL" id="CP003985">
    <property type="protein sequence ID" value="AGF79203.1"/>
    <property type="molecule type" value="Genomic_DNA"/>
</dbReference>
<evidence type="ECO:0000256" key="13">
    <source>
        <dbReference type="SAM" id="Phobius"/>
    </source>
</evidence>
<protein>
    <recommendedName>
        <fullName evidence="12">Cardiolipin synthase</fullName>
        <ecNumber evidence="12">2.7.8.-</ecNumber>
    </recommendedName>
</protein>
<evidence type="ECO:0000256" key="11">
    <source>
        <dbReference type="ARBA" id="ARBA00023264"/>
    </source>
</evidence>
<dbReference type="OrthoDB" id="9762009at2"/>
<dbReference type="InterPro" id="IPR001736">
    <property type="entry name" value="PLipase_D/transphosphatidylase"/>
</dbReference>
<keyword evidence="5 13" id="KW-0812">Transmembrane</keyword>
<evidence type="ECO:0000256" key="10">
    <source>
        <dbReference type="ARBA" id="ARBA00023209"/>
    </source>
</evidence>
<feature type="transmembrane region" description="Helical" evidence="13">
    <location>
        <begin position="6"/>
        <end position="28"/>
    </location>
</feature>
<dbReference type="InterPro" id="IPR027379">
    <property type="entry name" value="CLS_N"/>
</dbReference>
<dbReference type="PATRIC" id="fig|1167006.5.peg.2887"/>
<name>M1P6W0_DESSD</name>
<dbReference type="Proteomes" id="UP000011721">
    <property type="component" value="Chromosome"/>
</dbReference>
<evidence type="ECO:0000313" key="15">
    <source>
        <dbReference type="EMBL" id="AGF79203.1"/>
    </source>
</evidence>
<feature type="transmembrane region" description="Helical" evidence="13">
    <location>
        <begin position="40"/>
        <end position="63"/>
    </location>
</feature>
<dbReference type="SUPFAM" id="SSF56024">
    <property type="entry name" value="Phospholipase D/nuclease"/>
    <property type="match status" value="2"/>
</dbReference>
<dbReference type="KEGG" id="dsf:UWK_02667"/>
<keyword evidence="6" id="KW-0677">Repeat</keyword>
<dbReference type="HOGENOM" id="CLU_038053_1_0_7"/>
<dbReference type="InterPro" id="IPR030840">
    <property type="entry name" value="CL_synthase_A"/>
</dbReference>
<dbReference type="AlphaFoldDB" id="M1P6W0"/>
<dbReference type="RefSeq" id="WP_015404889.1">
    <property type="nucleotide sequence ID" value="NC_020304.1"/>
</dbReference>
<keyword evidence="9 13" id="KW-0472">Membrane</keyword>
<dbReference type="eggNOG" id="COG1502">
    <property type="taxonomic scope" value="Bacteria"/>
</dbReference>
<dbReference type="PANTHER" id="PTHR21248">
    <property type="entry name" value="CARDIOLIPIN SYNTHASE"/>
    <property type="match status" value="1"/>
</dbReference>
<dbReference type="GO" id="GO:0032049">
    <property type="term" value="P:cardiolipin biosynthetic process"/>
    <property type="evidence" value="ECO:0007669"/>
    <property type="project" value="UniProtKB-UniRule"/>
</dbReference>
<evidence type="ECO:0000256" key="8">
    <source>
        <dbReference type="ARBA" id="ARBA00023098"/>
    </source>
</evidence>
<evidence type="ECO:0000256" key="1">
    <source>
        <dbReference type="ARBA" id="ARBA00004651"/>
    </source>
</evidence>
<gene>
    <name evidence="15" type="ordered locus">UWK_02667</name>
</gene>
<evidence type="ECO:0000256" key="4">
    <source>
        <dbReference type="ARBA" id="ARBA00022679"/>
    </source>
</evidence>
<dbReference type="STRING" id="1167006.UWK_02667"/>
<evidence type="ECO:0000256" key="2">
    <source>
        <dbReference type="ARBA" id="ARBA00022475"/>
    </source>
</evidence>
<evidence type="ECO:0000256" key="3">
    <source>
        <dbReference type="ARBA" id="ARBA00022516"/>
    </source>
</evidence>
<evidence type="ECO:0000256" key="12">
    <source>
        <dbReference type="NCBIfam" id="TIGR04265"/>
    </source>
</evidence>
<organism evidence="15 16">
    <name type="scientific">Desulfocapsa sulfexigens (strain DSM 10523 / SB164P1)</name>
    <dbReference type="NCBI Taxonomy" id="1167006"/>
    <lineage>
        <taxon>Bacteria</taxon>
        <taxon>Pseudomonadati</taxon>
        <taxon>Thermodesulfobacteriota</taxon>
        <taxon>Desulfobulbia</taxon>
        <taxon>Desulfobulbales</taxon>
        <taxon>Desulfocapsaceae</taxon>
        <taxon>Desulfocapsa</taxon>
    </lineage>
</organism>
<dbReference type="CDD" id="cd09152">
    <property type="entry name" value="PLDc_EcCLS_like_1"/>
    <property type="match status" value="1"/>
</dbReference>
<evidence type="ECO:0000259" key="14">
    <source>
        <dbReference type="PROSITE" id="PS50035"/>
    </source>
</evidence>
<evidence type="ECO:0000256" key="6">
    <source>
        <dbReference type="ARBA" id="ARBA00022737"/>
    </source>
</evidence>
<dbReference type="Pfam" id="PF13091">
    <property type="entry name" value="PLDc_2"/>
    <property type="match status" value="2"/>
</dbReference>
<accession>M1P6W0</accession>
<keyword evidence="11" id="KW-1208">Phospholipid metabolism</keyword>
<evidence type="ECO:0000256" key="9">
    <source>
        <dbReference type="ARBA" id="ARBA00023136"/>
    </source>
</evidence>
<keyword evidence="2" id="KW-1003">Cell membrane</keyword>
<evidence type="ECO:0000313" key="16">
    <source>
        <dbReference type="Proteomes" id="UP000011721"/>
    </source>
</evidence>
<keyword evidence="4" id="KW-0808">Transferase</keyword>
<keyword evidence="16" id="KW-1185">Reference proteome</keyword>
<reference evidence="16" key="1">
    <citation type="journal article" date="2013" name="Stand. Genomic Sci.">
        <title>Complete genome sequence of Desulfocapsa sulfexigens, a marine deltaproteobacterium specialized in disproportionating inorganic sulfur compounds.</title>
        <authorList>
            <person name="Finster K.W."/>
            <person name="Kjeldsen K.U."/>
            <person name="Kube M."/>
            <person name="Reinhardt R."/>
            <person name="Mussmann M."/>
            <person name="Amann R."/>
            <person name="Schreiber L."/>
        </authorList>
    </citation>
    <scope>NUCLEOTIDE SEQUENCE [LARGE SCALE GENOMIC DNA]</scope>
    <source>
        <strain evidence="16">DSM 10523 / SB164P1</strain>
    </source>
</reference>